<keyword evidence="5 7" id="KW-1133">Transmembrane helix</keyword>
<protein>
    <submittedName>
        <fullName evidence="9">Protein lplB</fullName>
    </submittedName>
</protein>
<dbReference type="SUPFAM" id="SSF161098">
    <property type="entry name" value="MetI-like"/>
    <property type="match status" value="1"/>
</dbReference>
<dbReference type="GO" id="GO:0055085">
    <property type="term" value="P:transmembrane transport"/>
    <property type="evidence" value="ECO:0007669"/>
    <property type="project" value="InterPro"/>
</dbReference>
<evidence type="ECO:0000256" key="5">
    <source>
        <dbReference type="ARBA" id="ARBA00022989"/>
    </source>
</evidence>
<evidence type="ECO:0000256" key="6">
    <source>
        <dbReference type="ARBA" id="ARBA00023136"/>
    </source>
</evidence>
<feature type="domain" description="ABC transmembrane type-1" evidence="8">
    <location>
        <begin position="86"/>
        <end position="301"/>
    </location>
</feature>
<dbReference type="Pfam" id="PF00528">
    <property type="entry name" value="BPD_transp_1"/>
    <property type="match status" value="1"/>
</dbReference>
<accession>A0A1B1YCD9</accession>
<keyword evidence="4 7" id="KW-0812">Transmembrane</keyword>
<feature type="transmembrane region" description="Helical" evidence="7">
    <location>
        <begin position="220"/>
        <end position="238"/>
    </location>
</feature>
<dbReference type="Gene3D" id="1.10.3720.10">
    <property type="entry name" value="MetI-like"/>
    <property type="match status" value="1"/>
</dbReference>
<evidence type="ECO:0000256" key="1">
    <source>
        <dbReference type="ARBA" id="ARBA00004651"/>
    </source>
</evidence>
<dbReference type="InterPro" id="IPR000515">
    <property type="entry name" value="MetI-like"/>
</dbReference>
<organism evidence="9 10">
    <name type="scientific">Thermoclostridium stercorarium subsp. thermolacticum DSM 2910</name>
    <dbReference type="NCBI Taxonomy" id="1121336"/>
    <lineage>
        <taxon>Bacteria</taxon>
        <taxon>Bacillati</taxon>
        <taxon>Bacillota</taxon>
        <taxon>Clostridia</taxon>
        <taxon>Eubacteriales</taxon>
        <taxon>Oscillospiraceae</taxon>
        <taxon>Thermoclostridium</taxon>
    </lineage>
</organism>
<feature type="transmembrane region" description="Helical" evidence="7">
    <location>
        <begin position="26"/>
        <end position="53"/>
    </location>
</feature>
<keyword evidence="6 7" id="KW-0472">Membrane</keyword>
<evidence type="ECO:0000256" key="3">
    <source>
        <dbReference type="ARBA" id="ARBA00022475"/>
    </source>
</evidence>
<keyword evidence="3" id="KW-1003">Cell membrane</keyword>
<feature type="transmembrane region" description="Helical" evidence="7">
    <location>
        <begin position="132"/>
        <end position="153"/>
    </location>
</feature>
<dbReference type="OrthoDB" id="2637002at2"/>
<dbReference type="PANTHER" id="PTHR43227:SF11">
    <property type="entry name" value="BLL4140 PROTEIN"/>
    <property type="match status" value="1"/>
</dbReference>
<comment type="similarity">
    <text evidence="7">Belongs to the binding-protein-dependent transport system permease family.</text>
</comment>
<dbReference type="Proteomes" id="UP000092971">
    <property type="component" value="Chromosome"/>
</dbReference>
<gene>
    <name evidence="9" type="ORF">CSTERTH_04915</name>
</gene>
<feature type="transmembrane region" description="Helical" evidence="7">
    <location>
        <begin position="90"/>
        <end position="111"/>
    </location>
</feature>
<dbReference type="RefSeq" id="WP_015358726.1">
    <property type="nucleotide sequence ID" value="NZ_CP014672.1"/>
</dbReference>
<dbReference type="PROSITE" id="PS50928">
    <property type="entry name" value="ABC_TM1"/>
    <property type="match status" value="1"/>
</dbReference>
<sequence length="314" mass="36162">MKTKTNSSVAENRFIRTLYQYWKYRYLVILFLPGIIYFIIFKYLPIYGLVLAFKDYRFLDGIMGSPWVGLKHFREMFALQSFWEVFRNTVIISFYNLIFGFPAPIIFALLLNEIGNTHYKKIVQTISYLPHFVSWVILGGLFMQFLSPSIGPINILIKSLGGTPIYFLADPKWFRAVLVVTEMWKSLGWGSIVYLAAISGIDPSLYESASIDGAGRWQKVIHITLPSMTPVITIMLILNVGKLVNDNFDQIFNLYNPAVYKVADVISTYTYRMGLENMRYSFSTAVGLFRNVISFTLLVIANQISKRINDYGIW</sequence>
<comment type="subcellular location">
    <subcellularLocation>
        <location evidence="1 7">Cell membrane</location>
        <topology evidence="1 7">Multi-pass membrane protein</topology>
    </subcellularLocation>
</comment>
<proteinExistence type="inferred from homology"/>
<evidence type="ECO:0000256" key="4">
    <source>
        <dbReference type="ARBA" id="ARBA00022692"/>
    </source>
</evidence>
<reference evidence="9 10" key="1">
    <citation type="submission" date="2016-02" db="EMBL/GenBank/DDBJ databases">
        <title>Comparison of Clostridium stercorarium subspecies using comparative genomics and transcriptomics.</title>
        <authorList>
            <person name="Schellenberg J."/>
            <person name="Thallinger G."/>
            <person name="Levin D.B."/>
            <person name="Zhang X."/>
            <person name="Alvare G."/>
            <person name="Fristensky B."/>
            <person name="Sparling R."/>
        </authorList>
    </citation>
    <scope>NUCLEOTIDE SEQUENCE [LARGE SCALE GENOMIC DNA]</scope>
    <source>
        <strain evidence="9 10">DSM 2910</strain>
    </source>
</reference>
<feature type="transmembrane region" description="Helical" evidence="7">
    <location>
        <begin position="280"/>
        <end position="301"/>
    </location>
</feature>
<evidence type="ECO:0000313" key="9">
    <source>
        <dbReference type="EMBL" id="ANW98429.1"/>
    </source>
</evidence>
<dbReference type="PANTHER" id="PTHR43227">
    <property type="entry name" value="BLL4140 PROTEIN"/>
    <property type="match status" value="1"/>
</dbReference>
<feature type="transmembrane region" description="Helical" evidence="7">
    <location>
        <begin position="173"/>
        <end position="199"/>
    </location>
</feature>
<evidence type="ECO:0000313" key="10">
    <source>
        <dbReference type="Proteomes" id="UP000092971"/>
    </source>
</evidence>
<name>A0A1B1YCD9_THEST</name>
<evidence type="ECO:0000256" key="2">
    <source>
        <dbReference type="ARBA" id="ARBA00022448"/>
    </source>
</evidence>
<dbReference type="CDD" id="cd06261">
    <property type="entry name" value="TM_PBP2"/>
    <property type="match status" value="1"/>
</dbReference>
<dbReference type="AlphaFoldDB" id="A0A1B1YCD9"/>
<dbReference type="InterPro" id="IPR050809">
    <property type="entry name" value="UgpAE/MalFG_permease"/>
</dbReference>
<evidence type="ECO:0000256" key="7">
    <source>
        <dbReference type="RuleBase" id="RU363032"/>
    </source>
</evidence>
<dbReference type="InterPro" id="IPR035906">
    <property type="entry name" value="MetI-like_sf"/>
</dbReference>
<dbReference type="GO" id="GO:0005886">
    <property type="term" value="C:plasma membrane"/>
    <property type="evidence" value="ECO:0007669"/>
    <property type="project" value="UniProtKB-SubCell"/>
</dbReference>
<keyword evidence="2 7" id="KW-0813">Transport</keyword>
<dbReference type="EMBL" id="CP014672">
    <property type="protein sequence ID" value="ANW98429.1"/>
    <property type="molecule type" value="Genomic_DNA"/>
</dbReference>
<evidence type="ECO:0000259" key="8">
    <source>
        <dbReference type="PROSITE" id="PS50928"/>
    </source>
</evidence>